<keyword evidence="1" id="KW-1133">Transmembrane helix</keyword>
<dbReference type="EMBL" id="KZ559194">
    <property type="protein sequence ID" value="PLB33808.1"/>
    <property type="molecule type" value="Genomic_DNA"/>
</dbReference>
<evidence type="ECO:0000313" key="2">
    <source>
        <dbReference type="EMBL" id="PLB33808.1"/>
    </source>
</evidence>
<sequence>MVFSAWSDAIVFIILYSTLLYYTILYYIALTFRHTWLTDLIKWMDMWVVDVLRFHT</sequence>
<proteinExistence type="predicted"/>
<dbReference type="Proteomes" id="UP000234585">
    <property type="component" value="Unassembled WGS sequence"/>
</dbReference>
<dbReference type="GeneID" id="36521560"/>
<accession>A0A2I2EZL3</accession>
<gene>
    <name evidence="2" type="ORF">BDW47DRAFT_113375</name>
</gene>
<dbReference type="RefSeq" id="XP_024667820.1">
    <property type="nucleotide sequence ID" value="XM_024814400.1"/>
</dbReference>
<evidence type="ECO:0000256" key="1">
    <source>
        <dbReference type="SAM" id="Phobius"/>
    </source>
</evidence>
<reference evidence="2 3" key="1">
    <citation type="submission" date="2017-12" db="EMBL/GenBank/DDBJ databases">
        <authorList>
            <consortium name="DOE Joint Genome Institute"/>
            <person name="Haridas S."/>
            <person name="Kjaerbolling I."/>
            <person name="Vesth T.C."/>
            <person name="Frisvad J.C."/>
            <person name="Nybo J.L."/>
            <person name="Theobald S."/>
            <person name="Kuo A."/>
            <person name="Bowyer P."/>
            <person name="Matsuda Y."/>
            <person name="Mondo S."/>
            <person name="Lyhne E.K."/>
            <person name="Kogle M.E."/>
            <person name="Clum A."/>
            <person name="Lipzen A."/>
            <person name="Salamov A."/>
            <person name="Ngan C.Y."/>
            <person name="Daum C."/>
            <person name="Chiniquy J."/>
            <person name="Barry K."/>
            <person name="LaButti K."/>
            <person name="Simmons B.A."/>
            <person name="Magnuson J.K."/>
            <person name="Mortensen U.H."/>
            <person name="Larsen T.O."/>
            <person name="Grigoriev I.V."/>
            <person name="Baker S.E."/>
            <person name="Andersen M.R."/>
            <person name="Nordberg H.P."/>
            <person name="Cantor M.N."/>
            <person name="Hua S.X."/>
        </authorList>
    </citation>
    <scope>NUCLEOTIDE SEQUENCE [LARGE SCALE GENOMIC DNA]</scope>
    <source>
        <strain evidence="2 3">CBS 102.13</strain>
    </source>
</reference>
<name>A0A2I2EZL3_ASPCN</name>
<protein>
    <submittedName>
        <fullName evidence="2">Uncharacterized protein</fullName>
    </submittedName>
</protein>
<evidence type="ECO:0000313" key="3">
    <source>
        <dbReference type="Proteomes" id="UP000234585"/>
    </source>
</evidence>
<feature type="transmembrane region" description="Helical" evidence="1">
    <location>
        <begin position="6"/>
        <end position="28"/>
    </location>
</feature>
<dbReference type="AlphaFoldDB" id="A0A2I2EZL3"/>
<keyword evidence="1" id="KW-0472">Membrane</keyword>
<keyword evidence="3" id="KW-1185">Reference proteome</keyword>
<keyword evidence="1" id="KW-0812">Transmembrane</keyword>
<organism evidence="2 3">
    <name type="scientific">Aspergillus candidus</name>
    <dbReference type="NCBI Taxonomy" id="41067"/>
    <lineage>
        <taxon>Eukaryota</taxon>
        <taxon>Fungi</taxon>
        <taxon>Dikarya</taxon>
        <taxon>Ascomycota</taxon>
        <taxon>Pezizomycotina</taxon>
        <taxon>Eurotiomycetes</taxon>
        <taxon>Eurotiomycetidae</taxon>
        <taxon>Eurotiales</taxon>
        <taxon>Aspergillaceae</taxon>
        <taxon>Aspergillus</taxon>
        <taxon>Aspergillus subgen. Circumdati</taxon>
    </lineage>
</organism>